<dbReference type="EMBL" id="KZ510878">
    <property type="protein sequence ID" value="PKU32767.1"/>
    <property type="molecule type" value="Genomic_DNA"/>
</dbReference>
<dbReference type="FunFam" id="3.20.20.140:FF:000017">
    <property type="entry name" value="Adenosine deaminase 2"/>
    <property type="match status" value="1"/>
</dbReference>
<keyword evidence="6" id="KW-0479">Metal-binding</keyword>
<protein>
    <recommendedName>
        <fullName evidence="4">adenosine deaminase</fullName>
        <ecNumber evidence="4">3.5.4.4</ecNumber>
    </recommendedName>
</protein>
<dbReference type="NCBIfam" id="TIGR01431">
    <property type="entry name" value="adm_rel"/>
    <property type="match status" value="1"/>
</dbReference>
<name>A0A2I0TG26_LIMLA</name>
<feature type="domain" description="Adenosine deaminase" evidence="10">
    <location>
        <begin position="3"/>
        <end position="208"/>
    </location>
</feature>
<dbReference type="Proteomes" id="UP000233556">
    <property type="component" value="Unassembled WGS sequence"/>
</dbReference>
<dbReference type="SUPFAM" id="SSF51556">
    <property type="entry name" value="Metallo-dependent hydrolases"/>
    <property type="match status" value="1"/>
</dbReference>
<keyword evidence="7" id="KW-0732">Signal</keyword>
<comment type="cofactor">
    <cofactor evidence="1">
        <name>Zn(2+)</name>
        <dbReference type="ChEBI" id="CHEBI:29105"/>
    </cofactor>
</comment>
<keyword evidence="5" id="KW-0964">Secreted</keyword>
<proteinExistence type="inferred from homology"/>
<evidence type="ECO:0000256" key="9">
    <source>
        <dbReference type="ARBA" id="ARBA00047764"/>
    </source>
</evidence>
<evidence type="ECO:0000256" key="5">
    <source>
        <dbReference type="ARBA" id="ARBA00022525"/>
    </source>
</evidence>
<keyword evidence="12" id="KW-1185">Reference proteome</keyword>
<comment type="similarity">
    <text evidence="3">Belongs to the metallo-dependent hydrolases superfamily. Adenosine and AMP deaminases family. ADGF subfamily.</text>
</comment>
<evidence type="ECO:0000256" key="8">
    <source>
        <dbReference type="ARBA" id="ARBA00022801"/>
    </source>
</evidence>
<comment type="subcellular location">
    <subcellularLocation>
        <location evidence="2">Secreted</location>
    </subcellularLocation>
</comment>
<evidence type="ECO:0000256" key="1">
    <source>
        <dbReference type="ARBA" id="ARBA00001947"/>
    </source>
</evidence>
<evidence type="ECO:0000259" key="10">
    <source>
        <dbReference type="Pfam" id="PF00962"/>
    </source>
</evidence>
<evidence type="ECO:0000256" key="3">
    <source>
        <dbReference type="ARBA" id="ARBA00006083"/>
    </source>
</evidence>
<reference evidence="12" key="1">
    <citation type="submission" date="2017-11" db="EMBL/GenBank/DDBJ databases">
        <authorList>
            <person name="Lima N.C."/>
            <person name="Parody-Merino A.M."/>
            <person name="Battley P.F."/>
            <person name="Fidler A.E."/>
            <person name="Prosdocimi F."/>
        </authorList>
    </citation>
    <scope>NUCLEOTIDE SEQUENCE [LARGE SCALE GENOMIC DNA]</scope>
</reference>
<dbReference type="AlphaFoldDB" id="A0A2I0TG26"/>
<evidence type="ECO:0000256" key="2">
    <source>
        <dbReference type="ARBA" id="ARBA00004613"/>
    </source>
</evidence>
<dbReference type="GO" id="GO:0046872">
    <property type="term" value="F:metal ion binding"/>
    <property type="evidence" value="ECO:0007669"/>
    <property type="project" value="UniProtKB-KW"/>
</dbReference>
<evidence type="ECO:0000256" key="7">
    <source>
        <dbReference type="ARBA" id="ARBA00022729"/>
    </source>
</evidence>
<evidence type="ECO:0000313" key="11">
    <source>
        <dbReference type="EMBL" id="PKU32767.1"/>
    </source>
</evidence>
<dbReference type="EC" id="3.5.4.4" evidence="4"/>
<gene>
    <name evidence="11" type="ORF">llap_16929</name>
</gene>
<keyword evidence="8" id="KW-0378">Hydrolase</keyword>
<dbReference type="InterPro" id="IPR001365">
    <property type="entry name" value="A_deaminase_dom"/>
</dbReference>
<dbReference type="PANTHER" id="PTHR11409">
    <property type="entry name" value="ADENOSINE DEAMINASE"/>
    <property type="match status" value="1"/>
</dbReference>
<evidence type="ECO:0000313" key="12">
    <source>
        <dbReference type="Proteomes" id="UP000233556"/>
    </source>
</evidence>
<dbReference type="GO" id="GO:0046103">
    <property type="term" value="P:inosine biosynthetic process"/>
    <property type="evidence" value="ECO:0007669"/>
    <property type="project" value="TreeGrafter"/>
</dbReference>
<dbReference type="OrthoDB" id="7202371at2759"/>
<evidence type="ECO:0000256" key="4">
    <source>
        <dbReference type="ARBA" id="ARBA00012784"/>
    </source>
</evidence>
<dbReference type="Gene3D" id="3.20.20.140">
    <property type="entry name" value="Metal-dependent hydrolases"/>
    <property type="match status" value="1"/>
</dbReference>
<dbReference type="InterPro" id="IPR006330">
    <property type="entry name" value="Ado/ade_deaminase"/>
</dbReference>
<accession>A0A2I0TG26</accession>
<organism evidence="11 12">
    <name type="scientific">Limosa lapponica baueri</name>
    <dbReference type="NCBI Taxonomy" id="1758121"/>
    <lineage>
        <taxon>Eukaryota</taxon>
        <taxon>Metazoa</taxon>
        <taxon>Chordata</taxon>
        <taxon>Craniata</taxon>
        <taxon>Vertebrata</taxon>
        <taxon>Euteleostomi</taxon>
        <taxon>Archelosauria</taxon>
        <taxon>Archosauria</taxon>
        <taxon>Dinosauria</taxon>
        <taxon>Saurischia</taxon>
        <taxon>Theropoda</taxon>
        <taxon>Coelurosauria</taxon>
        <taxon>Aves</taxon>
        <taxon>Neognathae</taxon>
        <taxon>Neoaves</taxon>
        <taxon>Charadriiformes</taxon>
        <taxon>Scolopacidae</taxon>
        <taxon>Limosa</taxon>
    </lineage>
</organism>
<dbReference type="GO" id="GO:0006154">
    <property type="term" value="P:adenosine catabolic process"/>
    <property type="evidence" value="ECO:0007669"/>
    <property type="project" value="InterPro"/>
</dbReference>
<sequence length="232" mass="25888">MSKFLRCETEMLNVSQIKEAIVTAMELRDRFPDTLAGFDLVGDEDEGHSLWDLRDALTIPYSLGVNLPYFFHAGETDWQGTSVDNNVLDALLLNTSRIGHGLALIKHPIARSLSLKKDIPVEVCPISNQVLLLVADLRSHPAADLMAEGHPIVISPDDPPIFGAKGISYDFYEVFMAIGGMNADLRTLKQLALNSIKYSAMLPDEKSKAKELWQKKWDQFVADLSDSFLREL</sequence>
<dbReference type="InterPro" id="IPR032466">
    <property type="entry name" value="Metal_Hydrolase"/>
</dbReference>
<dbReference type="GO" id="GO:0004000">
    <property type="term" value="F:adenosine deaminase activity"/>
    <property type="evidence" value="ECO:0007669"/>
    <property type="project" value="InterPro"/>
</dbReference>
<dbReference type="Pfam" id="PF00962">
    <property type="entry name" value="A_deaminase"/>
    <property type="match status" value="1"/>
</dbReference>
<dbReference type="GO" id="GO:0005615">
    <property type="term" value="C:extracellular space"/>
    <property type="evidence" value="ECO:0007669"/>
    <property type="project" value="InterPro"/>
</dbReference>
<dbReference type="InterPro" id="IPR006331">
    <property type="entry name" value="ADGF"/>
</dbReference>
<comment type="catalytic activity">
    <reaction evidence="9">
        <text>adenosine + H2O + H(+) = inosine + NH4(+)</text>
        <dbReference type="Rhea" id="RHEA:24408"/>
        <dbReference type="ChEBI" id="CHEBI:15377"/>
        <dbReference type="ChEBI" id="CHEBI:15378"/>
        <dbReference type="ChEBI" id="CHEBI:16335"/>
        <dbReference type="ChEBI" id="CHEBI:17596"/>
        <dbReference type="ChEBI" id="CHEBI:28938"/>
        <dbReference type="EC" id="3.5.4.4"/>
    </reaction>
</comment>
<reference evidence="12" key="2">
    <citation type="submission" date="2017-12" db="EMBL/GenBank/DDBJ databases">
        <title>Genome sequence of the Bar-tailed Godwit (Limosa lapponica baueri).</title>
        <authorList>
            <person name="Lima N.C.B."/>
            <person name="Parody-Merino A.M."/>
            <person name="Battley P.F."/>
            <person name="Fidler A.E."/>
            <person name="Prosdocimi F."/>
        </authorList>
    </citation>
    <scope>NUCLEOTIDE SEQUENCE [LARGE SCALE GENOMIC DNA]</scope>
</reference>
<dbReference type="PANTHER" id="PTHR11409:SF39">
    <property type="entry name" value="ADENOSINE DEAMINASE 2"/>
    <property type="match status" value="1"/>
</dbReference>
<evidence type="ECO:0000256" key="6">
    <source>
        <dbReference type="ARBA" id="ARBA00022723"/>
    </source>
</evidence>